<feature type="signal peptide" evidence="5">
    <location>
        <begin position="1"/>
        <end position="22"/>
    </location>
</feature>
<dbReference type="PANTHER" id="PTHR33420:SF12">
    <property type="entry name" value="FIMBRIN-LIKE PROTEIN FIMI-RELATED"/>
    <property type="match status" value="1"/>
</dbReference>
<dbReference type="Pfam" id="PF00419">
    <property type="entry name" value="Fimbrial"/>
    <property type="match status" value="1"/>
</dbReference>
<evidence type="ECO:0000259" key="6">
    <source>
        <dbReference type="Pfam" id="PF00419"/>
    </source>
</evidence>
<dbReference type="InterPro" id="IPR008966">
    <property type="entry name" value="Adhesion_dom_sf"/>
</dbReference>
<gene>
    <name evidence="7" type="primary">fimA</name>
    <name evidence="7" type="ORF">J7T18_19735</name>
</gene>
<evidence type="ECO:0000256" key="1">
    <source>
        <dbReference type="ARBA" id="ARBA00004561"/>
    </source>
</evidence>
<dbReference type="RefSeq" id="WP_210848914.1">
    <property type="nucleotide sequence ID" value="NZ_JAGKLY010000014.1"/>
</dbReference>
<comment type="subcellular location">
    <subcellularLocation>
        <location evidence="1">Fimbrium</location>
    </subcellularLocation>
</comment>
<dbReference type="NCBIfam" id="NF011741">
    <property type="entry name" value="PRK15194.1"/>
    <property type="match status" value="1"/>
</dbReference>
<evidence type="ECO:0000313" key="8">
    <source>
        <dbReference type="Proteomes" id="UP000674270"/>
    </source>
</evidence>
<evidence type="ECO:0000256" key="4">
    <source>
        <dbReference type="ARBA" id="ARBA00023263"/>
    </source>
</evidence>
<dbReference type="GO" id="GO:0043709">
    <property type="term" value="P:cell adhesion involved in single-species biofilm formation"/>
    <property type="evidence" value="ECO:0007669"/>
    <property type="project" value="TreeGrafter"/>
</dbReference>
<sequence>MKLKALGAAMIAALALASTANAATQTVNGGTVHFNGKITNAGCAVATESQDQTVELGEWTVNYFASQTESTKVPFNINLVQCDTTIAKTAQVSFDGVRDATDATLLAVSATGGNLVQASGVGIQIFDSEDAVLPPDNTTLSSAYNLIDGNNTLKFFANYKKTADVTAGQANADATFRITYN</sequence>
<dbReference type="EMBL" id="JAGKLY010000014">
    <property type="protein sequence ID" value="MBQ0270517.1"/>
    <property type="molecule type" value="Genomic_DNA"/>
</dbReference>
<proteinExistence type="inferred from homology"/>
<dbReference type="SUPFAM" id="SSF49401">
    <property type="entry name" value="Bacterial adhesins"/>
    <property type="match status" value="1"/>
</dbReference>
<dbReference type="GO" id="GO:0009289">
    <property type="term" value="C:pilus"/>
    <property type="evidence" value="ECO:0007669"/>
    <property type="project" value="UniProtKB-SubCell"/>
</dbReference>
<dbReference type="Gene3D" id="2.60.40.1090">
    <property type="entry name" value="Fimbrial-type adhesion domain"/>
    <property type="match status" value="1"/>
</dbReference>
<feature type="domain" description="Fimbrial-type adhesion" evidence="6">
    <location>
        <begin position="33"/>
        <end position="180"/>
    </location>
</feature>
<keyword evidence="4" id="KW-0281">Fimbrium</keyword>
<name>A0A8I2DD26_9GAMM</name>
<comment type="caution">
    <text evidence="7">The sequence shown here is derived from an EMBL/GenBank/DDBJ whole genome shotgun (WGS) entry which is preliminary data.</text>
</comment>
<dbReference type="InterPro" id="IPR050263">
    <property type="entry name" value="Bact_Fimbrial_Adh_Pro"/>
</dbReference>
<dbReference type="InterPro" id="IPR000259">
    <property type="entry name" value="Adhesion_dom_fimbrial"/>
</dbReference>
<protein>
    <submittedName>
        <fullName evidence="7">Type 1 fimbrial major subunit FimA</fullName>
    </submittedName>
</protein>
<comment type="similarity">
    <text evidence="2">Belongs to the fimbrial protein family.</text>
</comment>
<feature type="chain" id="PRO_5041149197" evidence="5">
    <location>
        <begin position="23"/>
        <end position="181"/>
    </location>
</feature>
<dbReference type="AlphaFoldDB" id="A0A8I2DD26"/>
<keyword evidence="3 5" id="KW-0732">Signal</keyword>
<accession>A0A8I2DD26</accession>
<dbReference type="PANTHER" id="PTHR33420">
    <property type="entry name" value="FIMBRIAL SUBUNIT ELFA-RELATED"/>
    <property type="match status" value="1"/>
</dbReference>
<organism evidence="7 8">
    <name type="scientific">Providencia huaxiensis</name>
    <dbReference type="NCBI Taxonomy" id="2027290"/>
    <lineage>
        <taxon>Bacteria</taxon>
        <taxon>Pseudomonadati</taxon>
        <taxon>Pseudomonadota</taxon>
        <taxon>Gammaproteobacteria</taxon>
        <taxon>Enterobacterales</taxon>
        <taxon>Morganellaceae</taxon>
        <taxon>Providencia</taxon>
    </lineage>
</organism>
<evidence type="ECO:0000256" key="3">
    <source>
        <dbReference type="ARBA" id="ARBA00022729"/>
    </source>
</evidence>
<evidence type="ECO:0000256" key="2">
    <source>
        <dbReference type="ARBA" id="ARBA00006671"/>
    </source>
</evidence>
<evidence type="ECO:0000256" key="5">
    <source>
        <dbReference type="SAM" id="SignalP"/>
    </source>
</evidence>
<dbReference type="InterPro" id="IPR036937">
    <property type="entry name" value="Adhesion_dom_fimbrial_sf"/>
</dbReference>
<dbReference type="Proteomes" id="UP000674270">
    <property type="component" value="Unassembled WGS sequence"/>
</dbReference>
<reference evidence="7" key="1">
    <citation type="submission" date="2021-03" db="EMBL/GenBank/DDBJ databases">
        <authorList>
            <person name="Stanton E."/>
        </authorList>
    </citation>
    <scope>NUCLEOTIDE SEQUENCE</scope>
    <source>
        <strain evidence="7">2020EL-00113</strain>
    </source>
</reference>
<evidence type="ECO:0000313" key="7">
    <source>
        <dbReference type="EMBL" id="MBQ0270517.1"/>
    </source>
</evidence>